<dbReference type="OrthoDB" id="9807778at2"/>
<name>A0A1I1E254_9LACO</name>
<dbReference type="InterPro" id="IPR029044">
    <property type="entry name" value="Nucleotide-diphossugar_trans"/>
</dbReference>
<keyword evidence="3 9" id="KW-0808">Transferase</keyword>
<evidence type="ECO:0000256" key="5">
    <source>
        <dbReference type="ARBA" id="ARBA00022989"/>
    </source>
</evidence>
<evidence type="ECO:0000256" key="7">
    <source>
        <dbReference type="SAM" id="Phobius"/>
    </source>
</evidence>
<feature type="transmembrane region" description="Helical" evidence="7">
    <location>
        <begin position="240"/>
        <end position="260"/>
    </location>
</feature>
<dbReference type="CDD" id="cd04187">
    <property type="entry name" value="DPM1_like_bac"/>
    <property type="match status" value="1"/>
</dbReference>
<reference evidence="9 10" key="1">
    <citation type="submission" date="2016-10" db="EMBL/GenBank/DDBJ databases">
        <authorList>
            <person name="de Groot N.N."/>
        </authorList>
    </citation>
    <scope>NUCLEOTIDE SEQUENCE [LARGE SCALE GENOMIC DNA]</scope>
    <source>
        <strain evidence="9 10">DSM 19113</strain>
    </source>
</reference>
<accession>A0A1I1E254</accession>
<organism evidence="9 10">
    <name type="scientific">Fructobacillus durionis</name>
    <dbReference type="NCBI Taxonomy" id="283737"/>
    <lineage>
        <taxon>Bacteria</taxon>
        <taxon>Bacillati</taxon>
        <taxon>Bacillota</taxon>
        <taxon>Bacilli</taxon>
        <taxon>Lactobacillales</taxon>
        <taxon>Lactobacillaceae</taxon>
        <taxon>Fructobacillus</taxon>
    </lineage>
</organism>
<dbReference type="GO" id="GO:0005886">
    <property type="term" value="C:plasma membrane"/>
    <property type="evidence" value="ECO:0007669"/>
    <property type="project" value="TreeGrafter"/>
</dbReference>
<dbReference type="EMBL" id="FOLI01000001">
    <property type="protein sequence ID" value="SFB81349.1"/>
    <property type="molecule type" value="Genomic_DNA"/>
</dbReference>
<dbReference type="InterPro" id="IPR001173">
    <property type="entry name" value="Glyco_trans_2-like"/>
</dbReference>
<keyword evidence="6 7" id="KW-0472">Membrane</keyword>
<feature type="transmembrane region" description="Helical" evidence="7">
    <location>
        <begin position="272"/>
        <end position="297"/>
    </location>
</feature>
<dbReference type="PANTHER" id="PTHR48090">
    <property type="entry name" value="UNDECAPRENYL-PHOSPHATE 4-DEOXY-4-FORMAMIDO-L-ARABINOSE TRANSFERASE-RELATED"/>
    <property type="match status" value="1"/>
</dbReference>
<dbReference type="GO" id="GO:0016757">
    <property type="term" value="F:glycosyltransferase activity"/>
    <property type="evidence" value="ECO:0007669"/>
    <property type="project" value="UniProtKB-KW"/>
</dbReference>
<evidence type="ECO:0000256" key="3">
    <source>
        <dbReference type="ARBA" id="ARBA00022679"/>
    </source>
</evidence>
<keyword evidence="10" id="KW-1185">Reference proteome</keyword>
<dbReference type="PANTHER" id="PTHR48090:SF1">
    <property type="entry name" value="PROPHAGE BACTOPRENOL GLUCOSYL TRANSFERASE HOMOLOG"/>
    <property type="match status" value="1"/>
</dbReference>
<feature type="domain" description="Glycosyltransferase 2-like" evidence="8">
    <location>
        <begin position="10"/>
        <end position="179"/>
    </location>
</feature>
<dbReference type="STRING" id="283737.SAMN05660453_0260"/>
<evidence type="ECO:0000256" key="6">
    <source>
        <dbReference type="ARBA" id="ARBA00023136"/>
    </source>
</evidence>
<keyword evidence="2" id="KW-0328">Glycosyltransferase</keyword>
<evidence type="ECO:0000256" key="1">
    <source>
        <dbReference type="ARBA" id="ARBA00004141"/>
    </source>
</evidence>
<protein>
    <submittedName>
        <fullName evidence="9">Glycosyltransferase involved in cell wall bisynthesis</fullName>
    </submittedName>
</protein>
<proteinExistence type="predicted"/>
<dbReference type="InterPro" id="IPR050256">
    <property type="entry name" value="Glycosyltransferase_2"/>
</dbReference>
<keyword evidence="4 7" id="KW-0812">Transmembrane</keyword>
<evidence type="ECO:0000313" key="9">
    <source>
        <dbReference type="EMBL" id="SFB81349.1"/>
    </source>
</evidence>
<dbReference type="RefSeq" id="WP_091501276.1">
    <property type="nucleotide sequence ID" value="NZ_FOLI01000001.1"/>
</dbReference>
<evidence type="ECO:0000256" key="2">
    <source>
        <dbReference type="ARBA" id="ARBA00022676"/>
    </source>
</evidence>
<evidence type="ECO:0000256" key="4">
    <source>
        <dbReference type="ARBA" id="ARBA00022692"/>
    </source>
</evidence>
<sequence>MVNHCKRLIVVVPAYNESQIIKKSVTKLSEVLKHLIDQQLVSKESKLLFVNDGSEDDTWDQLISFHKENSLVTAINFSRNFGHQNAIIGGLTEAYDYGDIFITIDADLQDDPWAIVEMVKSYYEGFDVVYGVRESRTTDTLFKRSTAGLFYTLMSKLGVKMVPEAADFRLTSKRVVKQLLSYSERNLFLRGIVPDIGFPSTNVYYSRKERELGETKYPLRKMIGLAWDGITSFSMAPMRFVLFLGIFSLTVSFIMLVYTLGQHIWGDTVRGWSSLMLSIWFIGGSQLIGLAIFGEYLGKVFNNTKQRPRFIVQDNLLKEGQDNA</sequence>
<dbReference type="AlphaFoldDB" id="A0A1I1E254"/>
<dbReference type="Gene3D" id="3.90.550.10">
    <property type="entry name" value="Spore Coat Polysaccharide Biosynthesis Protein SpsA, Chain A"/>
    <property type="match status" value="1"/>
</dbReference>
<keyword evidence="5 7" id="KW-1133">Transmembrane helix</keyword>
<comment type="subcellular location">
    <subcellularLocation>
        <location evidence="1">Membrane</location>
        <topology evidence="1">Multi-pass membrane protein</topology>
    </subcellularLocation>
</comment>
<evidence type="ECO:0000313" key="10">
    <source>
        <dbReference type="Proteomes" id="UP000199376"/>
    </source>
</evidence>
<gene>
    <name evidence="9" type="ORF">SAMN05660453_0260</name>
</gene>
<dbReference type="Pfam" id="PF00535">
    <property type="entry name" value="Glycos_transf_2"/>
    <property type="match status" value="1"/>
</dbReference>
<evidence type="ECO:0000259" key="8">
    <source>
        <dbReference type="Pfam" id="PF00535"/>
    </source>
</evidence>
<dbReference type="SUPFAM" id="SSF53448">
    <property type="entry name" value="Nucleotide-diphospho-sugar transferases"/>
    <property type="match status" value="1"/>
</dbReference>
<dbReference type="Proteomes" id="UP000199376">
    <property type="component" value="Unassembled WGS sequence"/>
</dbReference>